<reference evidence="1 2" key="1">
    <citation type="journal article" date="2012" name="BMC Genomics">
        <title>Tools to kill: Genome of one of the most destructive plant pathogenic fungi Macrophomina phaseolina.</title>
        <authorList>
            <person name="Islam M.S."/>
            <person name="Haque M.S."/>
            <person name="Islam M.M."/>
            <person name="Emdad E.M."/>
            <person name="Halim A."/>
            <person name="Hossen Q.M.M."/>
            <person name="Hossain M.Z."/>
            <person name="Ahmed B."/>
            <person name="Rahim S."/>
            <person name="Rahman M.S."/>
            <person name="Alam M.M."/>
            <person name="Hou S."/>
            <person name="Wan X."/>
            <person name="Saito J.A."/>
            <person name="Alam M."/>
        </authorList>
    </citation>
    <scope>NUCLEOTIDE SEQUENCE [LARGE SCALE GENOMIC DNA]</scope>
    <source>
        <strain evidence="1 2">MS6</strain>
    </source>
</reference>
<proteinExistence type="predicted"/>
<evidence type="ECO:0000313" key="2">
    <source>
        <dbReference type="Proteomes" id="UP000007129"/>
    </source>
</evidence>
<dbReference type="AlphaFoldDB" id="K2RVR6"/>
<comment type="caution">
    <text evidence="1">The sequence shown here is derived from an EMBL/GenBank/DDBJ whole genome shotgun (WGS) entry which is preliminary data.</text>
</comment>
<dbReference type="VEuPathDB" id="FungiDB:MPH_05929"/>
<sequence>MHAFGGNHSEEQGDDGAKDALRGSGFFPCSLLPHKMFIGILGALGCFTSDRLVGTRVGPRWEEEEEEVRERAAGITFHSLVAGRSPISGVFYDTRMAALSFRKGETGSHLSPPGSRAYVCILRLAFGRGQGDQGKQKNIKPLGVFVSMMLESGIACVLQLPRHGGLASADGVVRLGFIFTYRAF</sequence>
<dbReference type="EMBL" id="AHHD01000260">
    <property type="protein sequence ID" value="EKG16827.1"/>
    <property type="molecule type" value="Genomic_DNA"/>
</dbReference>
<protein>
    <submittedName>
        <fullName evidence="1">Uncharacterized protein</fullName>
    </submittedName>
</protein>
<dbReference type="HOGENOM" id="CLU_1468439_0_0_1"/>
<dbReference type="Proteomes" id="UP000007129">
    <property type="component" value="Unassembled WGS sequence"/>
</dbReference>
<accession>K2RVR6</accession>
<evidence type="ECO:0000313" key="1">
    <source>
        <dbReference type="EMBL" id="EKG16827.1"/>
    </source>
</evidence>
<dbReference type="InParanoid" id="K2RVR6"/>
<name>K2RVR6_MACPH</name>
<organism evidence="1 2">
    <name type="scientific">Macrophomina phaseolina (strain MS6)</name>
    <name type="common">Charcoal rot fungus</name>
    <dbReference type="NCBI Taxonomy" id="1126212"/>
    <lineage>
        <taxon>Eukaryota</taxon>
        <taxon>Fungi</taxon>
        <taxon>Dikarya</taxon>
        <taxon>Ascomycota</taxon>
        <taxon>Pezizomycotina</taxon>
        <taxon>Dothideomycetes</taxon>
        <taxon>Dothideomycetes incertae sedis</taxon>
        <taxon>Botryosphaeriales</taxon>
        <taxon>Botryosphaeriaceae</taxon>
        <taxon>Macrophomina</taxon>
    </lineage>
</organism>
<gene>
    <name evidence="1" type="ORF">MPH_05929</name>
</gene>